<dbReference type="SUPFAM" id="SSF52540">
    <property type="entry name" value="P-loop containing nucleoside triphosphate hydrolases"/>
    <property type="match status" value="1"/>
</dbReference>
<evidence type="ECO:0000313" key="5">
    <source>
        <dbReference type="Proteomes" id="UP000325295"/>
    </source>
</evidence>
<accession>A0A5P1X2C2</accession>
<dbReference type="Proteomes" id="UP000325295">
    <property type="component" value="Chromosome"/>
</dbReference>
<evidence type="ECO:0000313" key="4">
    <source>
        <dbReference type="EMBL" id="QER68050.1"/>
    </source>
</evidence>
<dbReference type="InterPro" id="IPR003439">
    <property type="entry name" value="ABC_transporter-like_ATP-bd"/>
</dbReference>
<organism evidence="4 5">
    <name type="scientific">Paucilactobacillus nenjiangensis</name>
    <dbReference type="NCBI Taxonomy" id="1296540"/>
    <lineage>
        <taxon>Bacteria</taxon>
        <taxon>Bacillati</taxon>
        <taxon>Bacillota</taxon>
        <taxon>Bacilli</taxon>
        <taxon>Lactobacillales</taxon>
        <taxon>Lactobacillaceae</taxon>
        <taxon>Paucilactobacillus</taxon>
    </lineage>
</organism>
<dbReference type="InterPro" id="IPR017871">
    <property type="entry name" value="ABC_transporter-like_CS"/>
</dbReference>
<name>A0A5P1X2C2_9LACO</name>
<dbReference type="KEGG" id="lnn:F0161_09460"/>
<dbReference type="RefSeq" id="WP_150204412.1">
    <property type="nucleotide sequence ID" value="NZ_CP043939.1"/>
</dbReference>
<keyword evidence="2 4" id="KW-0067">ATP-binding</keyword>
<evidence type="ECO:0000256" key="1">
    <source>
        <dbReference type="ARBA" id="ARBA00022741"/>
    </source>
</evidence>
<sequence>MLATKDLGYWYDNPDNILFEEVNLEFDTGKLYAIVGQSGSGKTTFLSLLAGLDTPKMGSIEFNGSDLKRIGLNNYRKKDVSVIFQSYNLFTYMSPLNNLMTAMAVTNAEHKGDKEYARDMLRQLGLSELQMDKNMQHLSGGQQQRVAIARTLVLDAQVIVADEPTGNLDEDNTAEVIELFQRIAHERDKCVIIVTHETAVAAACDVSYRLSHHVFTKE</sequence>
<evidence type="ECO:0000259" key="3">
    <source>
        <dbReference type="PROSITE" id="PS50893"/>
    </source>
</evidence>
<protein>
    <submittedName>
        <fullName evidence="4">ABC transporter ATP-binding protein</fullName>
    </submittedName>
</protein>
<dbReference type="PROSITE" id="PS50893">
    <property type="entry name" value="ABC_TRANSPORTER_2"/>
    <property type="match status" value="1"/>
</dbReference>
<dbReference type="Gene3D" id="3.40.50.300">
    <property type="entry name" value="P-loop containing nucleotide triphosphate hydrolases"/>
    <property type="match status" value="1"/>
</dbReference>
<dbReference type="InterPro" id="IPR003593">
    <property type="entry name" value="AAA+_ATPase"/>
</dbReference>
<dbReference type="Pfam" id="PF00005">
    <property type="entry name" value="ABC_tran"/>
    <property type="match status" value="1"/>
</dbReference>
<dbReference type="GO" id="GO:0005524">
    <property type="term" value="F:ATP binding"/>
    <property type="evidence" value="ECO:0007669"/>
    <property type="project" value="UniProtKB-KW"/>
</dbReference>
<feature type="domain" description="ABC transporter" evidence="3">
    <location>
        <begin position="2"/>
        <end position="218"/>
    </location>
</feature>
<dbReference type="AlphaFoldDB" id="A0A5P1X2C2"/>
<dbReference type="PROSITE" id="PS00211">
    <property type="entry name" value="ABC_TRANSPORTER_1"/>
    <property type="match status" value="1"/>
</dbReference>
<dbReference type="PANTHER" id="PTHR42798">
    <property type="entry name" value="LIPOPROTEIN-RELEASING SYSTEM ATP-BINDING PROTEIN LOLD"/>
    <property type="match status" value="1"/>
</dbReference>
<reference evidence="4 5" key="1">
    <citation type="submission" date="2019-09" db="EMBL/GenBank/DDBJ databases">
        <title>Complete Genome Sequence of Lactobacillus nenjiangensis SH-Y15, isolated from sauerkraut.</title>
        <authorList>
            <person name="Yang H."/>
        </authorList>
    </citation>
    <scope>NUCLEOTIDE SEQUENCE [LARGE SCALE GENOMIC DNA]</scope>
    <source>
        <strain evidence="4 5">SH-Y15</strain>
    </source>
</reference>
<dbReference type="OrthoDB" id="9791546at2"/>
<gene>
    <name evidence="4" type="ORF">F0161_09460</name>
</gene>
<dbReference type="GO" id="GO:0016887">
    <property type="term" value="F:ATP hydrolysis activity"/>
    <property type="evidence" value="ECO:0007669"/>
    <property type="project" value="InterPro"/>
</dbReference>
<dbReference type="SMART" id="SM00382">
    <property type="entry name" value="AAA"/>
    <property type="match status" value="1"/>
</dbReference>
<keyword evidence="1" id="KW-0547">Nucleotide-binding</keyword>
<evidence type="ECO:0000256" key="2">
    <source>
        <dbReference type="ARBA" id="ARBA00022840"/>
    </source>
</evidence>
<dbReference type="EMBL" id="CP043939">
    <property type="protein sequence ID" value="QER68050.1"/>
    <property type="molecule type" value="Genomic_DNA"/>
</dbReference>
<dbReference type="PANTHER" id="PTHR42798:SF6">
    <property type="entry name" value="CELL DIVISION ATP-BINDING PROTEIN FTSE"/>
    <property type="match status" value="1"/>
</dbReference>
<proteinExistence type="predicted"/>
<keyword evidence="5" id="KW-1185">Reference proteome</keyword>
<dbReference type="InterPro" id="IPR027417">
    <property type="entry name" value="P-loop_NTPase"/>
</dbReference>